<dbReference type="InterPro" id="IPR007523">
    <property type="entry name" value="NDUFAF3/AAMDC"/>
</dbReference>
<dbReference type="Gene3D" id="3.40.1230.10">
    <property type="entry name" value="MTH938-like"/>
    <property type="match status" value="1"/>
</dbReference>
<evidence type="ECO:0000313" key="2">
    <source>
        <dbReference type="Proteomes" id="UP000054662"/>
    </source>
</evidence>
<dbReference type="Proteomes" id="UP000054662">
    <property type="component" value="Unassembled WGS sequence"/>
</dbReference>
<proteinExistence type="predicted"/>
<dbReference type="PANTHER" id="PTHR21192">
    <property type="entry name" value="NUCLEAR PROTEIN E3-3"/>
    <property type="match status" value="1"/>
</dbReference>
<dbReference type="SUPFAM" id="SSF64076">
    <property type="entry name" value="MTH938-like"/>
    <property type="match status" value="1"/>
</dbReference>
<dbReference type="RefSeq" id="WP_058493849.1">
    <property type="nucleotide sequence ID" value="NZ_CBCRUR010000022.1"/>
</dbReference>
<name>A0A0W1A656_9GAMM</name>
<dbReference type="OrthoDB" id="9800373at2"/>
<dbReference type="Pfam" id="PF04430">
    <property type="entry name" value="DUF498"/>
    <property type="match status" value="1"/>
</dbReference>
<dbReference type="AlphaFoldDB" id="A0A0W1A656"/>
<dbReference type="EMBL" id="LNZC01000027">
    <property type="protein sequence ID" value="KTD76860.1"/>
    <property type="molecule type" value="Genomic_DNA"/>
</dbReference>
<gene>
    <name evidence="1" type="ORF">Lwor_2085</name>
</gene>
<dbReference type="STRING" id="45076.Lwor_2085"/>
<comment type="caution">
    <text evidence="1">The sequence shown here is derived from an EMBL/GenBank/DDBJ whole genome shotgun (WGS) entry which is preliminary data.</text>
</comment>
<keyword evidence="2" id="KW-1185">Reference proteome</keyword>
<sequence length="121" mass="13605">MNITLETAEQHAIQAYGEKQIQINSVIYERSLIVSREEIITEVAINDIQNIDENYVTLLTQFNPEIIIIGHERPGTFPPFSIISKLSQLGIGMETMSVGAACRTYNILLGEYRKVVAGFIF</sequence>
<protein>
    <submittedName>
        <fullName evidence="1">Uncharacterized protein</fullName>
    </submittedName>
</protein>
<dbReference type="InterPro" id="IPR036748">
    <property type="entry name" value="MTH938-like_sf"/>
</dbReference>
<organism evidence="1 2">
    <name type="scientific">Legionella worsleiensis</name>
    <dbReference type="NCBI Taxonomy" id="45076"/>
    <lineage>
        <taxon>Bacteria</taxon>
        <taxon>Pseudomonadati</taxon>
        <taxon>Pseudomonadota</taxon>
        <taxon>Gammaproteobacteria</taxon>
        <taxon>Legionellales</taxon>
        <taxon>Legionellaceae</taxon>
        <taxon>Legionella</taxon>
    </lineage>
</organism>
<evidence type="ECO:0000313" key="1">
    <source>
        <dbReference type="EMBL" id="KTD76860.1"/>
    </source>
</evidence>
<dbReference type="PANTHER" id="PTHR21192:SF2">
    <property type="entry name" value="NADH DEHYDROGENASE [UBIQUINONE] 1 ALPHA SUBCOMPLEX ASSEMBLY FACTOR 3"/>
    <property type="match status" value="1"/>
</dbReference>
<dbReference type="PATRIC" id="fig|45076.6.peg.2284"/>
<reference evidence="1 2" key="1">
    <citation type="submission" date="2015-11" db="EMBL/GenBank/DDBJ databases">
        <title>Genomic analysis of 38 Legionella species identifies large and diverse effector repertoires.</title>
        <authorList>
            <person name="Burstein D."/>
            <person name="Amaro F."/>
            <person name="Zusman T."/>
            <person name="Lifshitz Z."/>
            <person name="Cohen O."/>
            <person name="Gilbert J.A."/>
            <person name="Pupko T."/>
            <person name="Shuman H.A."/>
            <person name="Segal G."/>
        </authorList>
    </citation>
    <scope>NUCLEOTIDE SEQUENCE [LARGE SCALE GENOMIC DNA]</scope>
    <source>
        <strain evidence="1 2">ATCC 49508</strain>
    </source>
</reference>
<accession>A0A0W1A656</accession>